<keyword evidence="2" id="KW-0732">Signal</keyword>
<dbReference type="PANTHER" id="PTHR12740">
    <property type="entry name" value="JNK1/MAPK8-ASSOCIATED MEMBRANE PROTEIN"/>
    <property type="match status" value="1"/>
</dbReference>
<feature type="signal peptide" evidence="2">
    <location>
        <begin position="1"/>
        <end position="22"/>
    </location>
</feature>
<feature type="chain" id="PRO_5015104812" evidence="2">
    <location>
        <begin position="23"/>
        <end position="360"/>
    </location>
</feature>
<feature type="transmembrane region" description="Helical" evidence="1">
    <location>
        <begin position="219"/>
        <end position="238"/>
    </location>
</feature>
<proteinExistence type="evidence at transcript level"/>
<dbReference type="InterPro" id="IPR008485">
    <property type="entry name" value="JAMP"/>
</dbReference>
<dbReference type="AlphaFoldDB" id="A0A2P2IB02"/>
<feature type="transmembrane region" description="Helical" evidence="1">
    <location>
        <begin position="178"/>
        <end position="199"/>
    </location>
</feature>
<dbReference type="GO" id="GO:0016020">
    <property type="term" value="C:membrane"/>
    <property type="evidence" value="ECO:0007669"/>
    <property type="project" value="InterPro"/>
</dbReference>
<reference evidence="3" key="1">
    <citation type="journal article" date="2018" name="Biosci. Biotechnol. Biochem.">
        <title>Polysaccharide hydrolase of the hadal zone amphipods Hirondellea gigas.</title>
        <authorList>
            <person name="Kobayashi H."/>
            <person name="Nagahama T."/>
            <person name="Arai W."/>
            <person name="Sasagawa Y."/>
            <person name="Umeda M."/>
            <person name="Hayashi T."/>
            <person name="Nikaido I."/>
            <person name="Watanabe H."/>
            <person name="Oguri K."/>
            <person name="Kitazato H."/>
            <person name="Fujioka K."/>
            <person name="Kido Y."/>
            <person name="Takami H."/>
        </authorList>
    </citation>
    <scope>NUCLEOTIDE SEQUENCE</scope>
    <source>
        <tissue evidence="3">Whole body</tissue>
    </source>
</reference>
<dbReference type="GO" id="GO:0036503">
    <property type="term" value="P:ERAD pathway"/>
    <property type="evidence" value="ECO:0007669"/>
    <property type="project" value="TreeGrafter"/>
</dbReference>
<organism evidence="3">
    <name type="scientific">Hirondellea gigas</name>
    <dbReference type="NCBI Taxonomy" id="1518452"/>
    <lineage>
        <taxon>Eukaryota</taxon>
        <taxon>Metazoa</taxon>
        <taxon>Ecdysozoa</taxon>
        <taxon>Arthropoda</taxon>
        <taxon>Crustacea</taxon>
        <taxon>Multicrustacea</taxon>
        <taxon>Malacostraca</taxon>
        <taxon>Eumalacostraca</taxon>
        <taxon>Peracarida</taxon>
        <taxon>Amphipoda</taxon>
        <taxon>Amphilochidea</taxon>
        <taxon>Lysianassida</taxon>
        <taxon>Lysianassidira</taxon>
        <taxon>Lysianassoidea</taxon>
        <taxon>Lysianassidae</taxon>
        <taxon>Hirondellea</taxon>
    </lineage>
</organism>
<keyword evidence="1" id="KW-0812">Transmembrane</keyword>
<name>A0A2P2IB02_9CRUS</name>
<accession>A0A2P2IB02</accession>
<dbReference type="EMBL" id="IACF01005609">
    <property type="protein sequence ID" value="LAB71192.1"/>
    <property type="molecule type" value="mRNA"/>
</dbReference>
<evidence type="ECO:0000313" key="3">
    <source>
        <dbReference type="EMBL" id="LAB71192.1"/>
    </source>
</evidence>
<dbReference type="GO" id="GO:0006986">
    <property type="term" value="P:response to unfolded protein"/>
    <property type="evidence" value="ECO:0007669"/>
    <property type="project" value="InterPro"/>
</dbReference>
<feature type="transmembrane region" description="Helical" evidence="1">
    <location>
        <begin position="117"/>
        <end position="137"/>
    </location>
</feature>
<protein>
    <submittedName>
        <fullName evidence="3">JNK1/MAPK8-associated membrane protein-like</fullName>
    </submittedName>
</protein>
<keyword evidence="1" id="KW-0472">Membrane</keyword>
<evidence type="ECO:0000256" key="1">
    <source>
        <dbReference type="SAM" id="Phobius"/>
    </source>
</evidence>
<keyword evidence="1" id="KW-1133">Transmembrane helix</keyword>
<sequence length="360" mass="39556">MYKAYLILSLAIIAGILHLSEGYTVNYSYEKGVVDILSKCPGRYCGRTQFSNGSWSACGPCERGARRNASSACQPCSETPIFYDWLYLGFMMIAPLVLHLLSVDMAIKKNKLQHKTWLLYVCVVVEVVIASLITLLVTPPLGSLALTSCRPRGLDDWYPLLHNPSPNYEGTLYCTQEAVYPMYTMVLVGYSALLVMVLVMRPAVVRKVAGDAEVTDAGAIYSALYLLPALTITHAVLAGILYTIFPFLVIVGSIISIATYFAYQQDQSMSALVKGCVRDVRSVIIIQGHWLLHSYGIIALTQLQQPALHGSLCLLVPLPALFYILTARFSDPSVIPPVAGVNRPPTPPTPLTRVRLNRVI</sequence>
<dbReference type="GO" id="GO:0031625">
    <property type="term" value="F:ubiquitin protein ligase binding"/>
    <property type="evidence" value="ECO:0007669"/>
    <property type="project" value="TreeGrafter"/>
</dbReference>
<dbReference type="Pfam" id="PF05571">
    <property type="entry name" value="JAMP"/>
    <property type="match status" value="1"/>
</dbReference>
<evidence type="ECO:0000256" key="2">
    <source>
        <dbReference type="SAM" id="SignalP"/>
    </source>
</evidence>
<feature type="transmembrane region" description="Helical" evidence="1">
    <location>
        <begin position="244"/>
        <end position="263"/>
    </location>
</feature>
<feature type="transmembrane region" description="Helical" evidence="1">
    <location>
        <begin position="85"/>
        <end position="105"/>
    </location>
</feature>
<dbReference type="PANTHER" id="PTHR12740:SF4">
    <property type="entry name" value="JNK1_MAPK8-ASSOCIATED MEMBRANE PROTEIN"/>
    <property type="match status" value="1"/>
</dbReference>